<evidence type="ECO:0000313" key="1">
    <source>
        <dbReference type="EMBL" id="SDG90953.1"/>
    </source>
</evidence>
<dbReference type="STRING" id="29435.SAMN05216588_101383"/>
<proteinExistence type="predicted"/>
<sequence>MLELQRTWMQQRTTMIMVTHEVEEVLYIGDRVIVMDARPRRIRHEVKVDANTSRPSGIG</sequence>
<evidence type="ECO:0000313" key="2">
    <source>
        <dbReference type="Proteomes" id="UP000198606"/>
    </source>
</evidence>
<keyword evidence="1" id="KW-0067">ATP-binding</keyword>
<protein>
    <submittedName>
        <fullName evidence="1">NitT/TauT family transport system ATP-binding protein/sulfonate transport system ATP-binding protein</fullName>
    </submittedName>
</protein>
<dbReference type="Proteomes" id="UP000198606">
    <property type="component" value="Unassembled WGS sequence"/>
</dbReference>
<dbReference type="AlphaFoldDB" id="A0A1G7Y3L1"/>
<dbReference type="SUPFAM" id="SSF52540">
    <property type="entry name" value="P-loop containing nucleoside triphosphate hydrolases"/>
    <property type="match status" value="1"/>
</dbReference>
<dbReference type="Gene3D" id="3.40.50.300">
    <property type="entry name" value="P-loop containing nucleotide triphosphate hydrolases"/>
    <property type="match status" value="1"/>
</dbReference>
<keyword evidence="1" id="KW-0547">Nucleotide-binding</keyword>
<dbReference type="EMBL" id="FNDG01000001">
    <property type="protein sequence ID" value="SDG90953.1"/>
    <property type="molecule type" value="Genomic_DNA"/>
</dbReference>
<dbReference type="GO" id="GO:0005524">
    <property type="term" value="F:ATP binding"/>
    <property type="evidence" value="ECO:0007669"/>
    <property type="project" value="UniProtKB-KW"/>
</dbReference>
<organism evidence="1 2">
    <name type="scientific">Phytopseudomonas flavescens</name>
    <dbReference type="NCBI Taxonomy" id="29435"/>
    <lineage>
        <taxon>Bacteria</taxon>
        <taxon>Pseudomonadati</taxon>
        <taxon>Pseudomonadota</taxon>
        <taxon>Gammaproteobacteria</taxon>
        <taxon>Pseudomonadales</taxon>
        <taxon>Pseudomonadaceae</taxon>
        <taxon>Phytopseudomonas</taxon>
    </lineage>
</organism>
<reference evidence="1 2" key="1">
    <citation type="submission" date="2016-10" db="EMBL/GenBank/DDBJ databases">
        <authorList>
            <person name="de Groot N.N."/>
        </authorList>
    </citation>
    <scope>NUCLEOTIDE SEQUENCE [LARGE SCALE GENOMIC DNA]</scope>
    <source>
        <strain evidence="1 2">LMG 18387</strain>
    </source>
</reference>
<dbReference type="InterPro" id="IPR027417">
    <property type="entry name" value="P-loop_NTPase"/>
</dbReference>
<accession>A0A1G7Y3L1</accession>
<dbReference type="RefSeq" id="WP_084305711.1">
    <property type="nucleotide sequence ID" value="NZ_FNDG01000001.1"/>
</dbReference>
<gene>
    <name evidence="1" type="ORF">SAMN05216588_101383</name>
</gene>
<name>A0A1G7Y3L1_9GAMM</name>